<accession>A0A381YU12</accession>
<evidence type="ECO:0000256" key="1">
    <source>
        <dbReference type="ARBA" id="ARBA00004651"/>
    </source>
</evidence>
<evidence type="ECO:0000256" key="6">
    <source>
        <dbReference type="ARBA" id="ARBA00023136"/>
    </source>
</evidence>
<dbReference type="PANTHER" id="PTHR43386">
    <property type="entry name" value="OLIGOPEPTIDE TRANSPORT SYSTEM PERMEASE PROTEIN APPC"/>
    <property type="match status" value="1"/>
</dbReference>
<dbReference type="GO" id="GO:0005886">
    <property type="term" value="C:plasma membrane"/>
    <property type="evidence" value="ECO:0007669"/>
    <property type="project" value="UniProtKB-SubCell"/>
</dbReference>
<dbReference type="GO" id="GO:0055085">
    <property type="term" value="P:transmembrane transport"/>
    <property type="evidence" value="ECO:0007669"/>
    <property type="project" value="InterPro"/>
</dbReference>
<sequence>MGLVMVMCVGTISYLADEIAVEHPYRNLQDDEWLWSIDYEPQRKDPFSEECDWHQQSITVDTRSQLFSETVIAESDNKVGDDNRYYRDTLSVIELILLEDDLGYDLDTTLIRVDPNNSSILILSEELYNNSSITGKVWLTYSFDNEAMHVSWMPEGYQTCIFGTNQQGQDMFSKVLYGSRVSLKIGITVALLTVIIGTIVGSVSGYFGGRVDEVIMRICDVFFAIPGLILAMAVVSAIPEMTSLTMPTWLGVLFPILFLTVVFREYLTSTLVGDQIFDKVRNPLMRYRNVILGIFCIFFFFALWPDLFDISDSRDWRIATGIGVILILGMLALADKRFIEKASFDGAGDRLGNSLDWVNPWRYLTLRTVAIFVAAVALYEFSGSDGGEIVVIKDFDRLWKIQVALIVTGWPGYARLIRGQVLYVKEMAFVEAARSVGAPSWRIMFRHILPNAWAPLLVAFTLDIGGTILSASGLSFIGLGAKPGSAEWGILVSESRQWFPDDAYLMLFPGLAIAVTVLGFNLLGDGIRDVVDPKNRR</sequence>
<feature type="transmembrane region" description="Helical" evidence="7">
    <location>
        <begin position="214"/>
        <end position="237"/>
    </location>
</feature>
<keyword evidence="2" id="KW-0813">Transport</keyword>
<evidence type="ECO:0000256" key="2">
    <source>
        <dbReference type="ARBA" id="ARBA00022448"/>
    </source>
</evidence>
<dbReference type="AlphaFoldDB" id="A0A381YU12"/>
<feature type="domain" description="ABC transmembrane type-1" evidence="8">
    <location>
        <begin position="179"/>
        <end position="524"/>
    </location>
</feature>
<evidence type="ECO:0000256" key="3">
    <source>
        <dbReference type="ARBA" id="ARBA00022475"/>
    </source>
</evidence>
<evidence type="ECO:0000256" key="5">
    <source>
        <dbReference type="ARBA" id="ARBA00022989"/>
    </source>
</evidence>
<evidence type="ECO:0000256" key="7">
    <source>
        <dbReference type="SAM" id="Phobius"/>
    </source>
</evidence>
<dbReference type="PROSITE" id="PS50928">
    <property type="entry name" value="ABC_TM1"/>
    <property type="match status" value="1"/>
</dbReference>
<feature type="transmembrane region" description="Helical" evidence="7">
    <location>
        <begin position="503"/>
        <end position="524"/>
    </location>
</feature>
<comment type="subcellular location">
    <subcellularLocation>
        <location evidence="1">Cell membrane</location>
        <topology evidence="1">Multi-pass membrane protein</topology>
    </subcellularLocation>
</comment>
<dbReference type="EMBL" id="UINC01018979">
    <property type="protein sequence ID" value="SVA80101.1"/>
    <property type="molecule type" value="Genomic_DNA"/>
</dbReference>
<feature type="transmembrane region" description="Helical" evidence="7">
    <location>
        <begin position="452"/>
        <end position="479"/>
    </location>
</feature>
<dbReference type="CDD" id="cd06261">
    <property type="entry name" value="TM_PBP2"/>
    <property type="match status" value="1"/>
</dbReference>
<dbReference type="Pfam" id="PF00528">
    <property type="entry name" value="BPD_transp_1"/>
    <property type="match status" value="1"/>
</dbReference>
<keyword evidence="5 7" id="KW-1133">Transmembrane helix</keyword>
<dbReference type="InterPro" id="IPR000515">
    <property type="entry name" value="MetI-like"/>
</dbReference>
<dbReference type="Gene3D" id="1.10.3720.10">
    <property type="entry name" value="MetI-like"/>
    <property type="match status" value="2"/>
</dbReference>
<name>A0A381YU12_9ZZZZ</name>
<organism evidence="9">
    <name type="scientific">marine metagenome</name>
    <dbReference type="NCBI Taxonomy" id="408172"/>
    <lineage>
        <taxon>unclassified sequences</taxon>
        <taxon>metagenomes</taxon>
        <taxon>ecological metagenomes</taxon>
    </lineage>
</organism>
<feature type="transmembrane region" description="Helical" evidence="7">
    <location>
        <begin position="249"/>
        <end position="267"/>
    </location>
</feature>
<dbReference type="InterPro" id="IPR050366">
    <property type="entry name" value="BP-dependent_transpt_permease"/>
</dbReference>
<dbReference type="InterPro" id="IPR035906">
    <property type="entry name" value="MetI-like_sf"/>
</dbReference>
<keyword evidence="6 7" id="KW-0472">Membrane</keyword>
<protein>
    <recommendedName>
        <fullName evidence="8">ABC transmembrane type-1 domain-containing protein</fullName>
    </recommendedName>
</protein>
<feature type="transmembrane region" description="Helical" evidence="7">
    <location>
        <begin position="287"/>
        <end position="304"/>
    </location>
</feature>
<evidence type="ECO:0000259" key="8">
    <source>
        <dbReference type="PROSITE" id="PS50928"/>
    </source>
</evidence>
<reference evidence="9" key="1">
    <citation type="submission" date="2018-05" db="EMBL/GenBank/DDBJ databases">
        <authorList>
            <person name="Lanie J.A."/>
            <person name="Ng W.-L."/>
            <person name="Kazmierczak K.M."/>
            <person name="Andrzejewski T.M."/>
            <person name="Davidsen T.M."/>
            <person name="Wayne K.J."/>
            <person name="Tettelin H."/>
            <person name="Glass J.I."/>
            <person name="Rusch D."/>
            <person name="Podicherti R."/>
            <person name="Tsui H.-C.T."/>
            <person name="Winkler M.E."/>
        </authorList>
    </citation>
    <scope>NUCLEOTIDE SEQUENCE</scope>
</reference>
<evidence type="ECO:0000256" key="4">
    <source>
        <dbReference type="ARBA" id="ARBA00022692"/>
    </source>
</evidence>
<dbReference type="SUPFAM" id="SSF161098">
    <property type="entry name" value="MetI-like"/>
    <property type="match status" value="2"/>
</dbReference>
<feature type="transmembrane region" description="Helical" evidence="7">
    <location>
        <begin position="316"/>
        <end position="334"/>
    </location>
</feature>
<keyword evidence="4 7" id="KW-0812">Transmembrane</keyword>
<dbReference type="PANTHER" id="PTHR43386:SF1">
    <property type="entry name" value="D,D-DIPEPTIDE TRANSPORT SYSTEM PERMEASE PROTEIN DDPC-RELATED"/>
    <property type="match status" value="1"/>
</dbReference>
<feature type="transmembrane region" description="Helical" evidence="7">
    <location>
        <begin position="185"/>
        <end position="207"/>
    </location>
</feature>
<gene>
    <name evidence="9" type="ORF">METZ01_LOCUS132955</name>
</gene>
<keyword evidence="3" id="KW-1003">Cell membrane</keyword>
<evidence type="ECO:0000313" key="9">
    <source>
        <dbReference type="EMBL" id="SVA80101.1"/>
    </source>
</evidence>
<proteinExistence type="predicted"/>